<evidence type="ECO:0000313" key="1">
    <source>
        <dbReference type="EMBL" id="KAK9093201.1"/>
    </source>
</evidence>
<dbReference type="Proteomes" id="UP001420932">
    <property type="component" value="Unassembled WGS sequence"/>
</dbReference>
<sequence length="74" mass="8804">MPQHPYSKQLKKMTRHSQFLASFDLKTLPKLLQIKIRFLHIIIDIQGSKPTKKLIEKCPFDYSKSHLKTNQNFH</sequence>
<protein>
    <submittedName>
        <fullName evidence="1">Uncharacterized protein</fullName>
    </submittedName>
</protein>
<organism evidence="1 2">
    <name type="scientific">Stephania yunnanensis</name>
    <dbReference type="NCBI Taxonomy" id="152371"/>
    <lineage>
        <taxon>Eukaryota</taxon>
        <taxon>Viridiplantae</taxon>
        <taxon>Streptophyta</taxon>
        <taxon>Embryophyta</taxon>
        <taxon>Tracheophyta</taxon>
        <taxon>Spermatophyta</taxon>
        <taxon>Magnoliopsida</taxon>
        <taxon>Ranunculales</taxon>
        <taxon>Menispermaceae</taxon>
        <taxon>Menispermoideae</taxon>
        <taxon>Cissampelideae</taxon>
        <taxon>Stephania</taxon>
    </lineage>
</organism>
<evidence type="ECO:0000313" key="2">
    <source>
        <dbReference type="Proteomes" id="UP001420932"/>
    </source>
</evidence>
<gene>
    <name evidence="1" type="ORF">Syun_028112</name>
</gene>
<comment type="caution">
    <text evidence="1">The sequence shown here is derived from an EMBL/GenBank/DDBJ whole genome shotgun (WGS) entry which is preliminary data.</text>
</comment>
<reference evidence="1 2" key="1">
    <citation type="submission" date="2024-01" db="EMBL/GenBank/DDBJ databases">
        <title>Genome assemblies of Stephania.</title>
        <authorList>
            <person name="Yang L."/>
        </authorList>
    </citation>
    <scope>NUCLEOTIDE SEQUENCE [LARGE SCALE GENOMIC DNA]</scope>
    <source>
        <strain evidence="1">YNDBR</strain>
        <tissue evidence="1">Leaf</tissue>
    </source>
</reference>
<keyword evidence="2" id="KW-1185">Reference proteome</keyword>
<accession>A0AAP0EGR5</accession>
<name>A0AAP0EGR5_9MAGN</name>
<dbReference type="AlphaFoldDB" id="A0AAP0EGR5"/>
<proteinExistence type="predicted"/>
<dbReference type="EMBL" id="JBBNAF010000012">
    <property type="protein sequence ID" value="KAK9093201.1"/>
    <property type="molecule type" value="Genomic_DNA"/>
</dbReference>